<protein>
    <submittedName>
        <fullName evidence="1">Uncharacterized protein</fullName>
    </submittedName>
</protein>
<gene>
    <name evidence="1" type="ORF">COLSTE_01405</name>
</gene>
<sequence>MMIVPHSTQGERLFAISTEQGIALTDDTGSERTAETPADGRDAAGAMKMRNKRSRGRASVQIAVRAMEAPDGWSRCQMGS</sequence>
<dbReference type="HOGENOM" id="CLU_2583686_0_0_11"/>
<evidence type="ECO:0000313" key="1">
    <source>
        <dbReference type="EMBL" id="EEA90408.1"/>
    </source>
</evidence>
<comment type="caution">
    <text evidence="1">The sequence shown here is derived from an EMBL/GenBank/DDBJ whole genome shotgun (WGS) entry which is preliminary data.</text>
</comment>
<dbReference type="AlphaFoldDB" id="B6GBE5"/>
<accession>B6GBE5</accession>
<reference evidence="1 2" key="1">
    <citation type="submission" date="2008-10" db="EMBL/GenBank/DDBJ databases">
        <title>Draft genome sequence of Collinsella stercoris (DSM 13279).</title>
        <authorList>
            <person name="Sudarsanam P."/>
            <person name="Ley R."/>
            <person name="Guruge J."/>
            <person name="Turnbaugh P.J."/>
            <person name="Mahowald M."/>
            <person name="Liep D."/>
            <person name="Gordon J."/>
        </authorList>
    </citation>
    <scope>NUCLEOTIDE SEQUENCE [LARGE SCALE GENOMIC DNA]</scope>
    <source>
        <strain evidence="1 2">DSM 13279</strain>
    </source>
</reference>
<proteinExistence type="predicted"/>
<evidence type="ECO:0000313" key="2">
    <source>
        <dbReference type="Proteomes" id="UP000003560"/>
    </source>
</evidence>
<organism evidence="1 2">
    <name type="scientific">Collinsella stercoris DSM 13279</name>
    <dbReference type="NCBI Taxonomy" id="445975"/>
    <lineage>
        <taxon>Bacteria</taxon>
        <taxon>Bacillati</taxon>
        <taxon>Actinomycetota</taxon>
        <taxon>Coriobacteriia</taxon>
        <taxon>Coriobacteriales</taxon>
        <taxon>Coriobacteriaceae</taxon>
        <taxon>Collinsella</taxon>
    </lineage>
</organism>
<name>B6GBE5_9ACTN</name>
<keyword evidence="2" id="KW-1185">Reference proteome</keyword>
<dbReference type="Proteomes" id="UP000003560">
    <property type="component" value="Unassembled WGS sequence"/>
</dbReference>
<reference evidence="1 2" key="2">
    <citation type="submission" date="2008-10" db="EMBL/GenBank/DDBJ databases">
        <authorList>
            <person name="Fulton L."/>
            <person name="Clifton S."/>
            <person name="Fulton B."/>
            <person name="Xu J."/>
            <person name="Minx P."/>
            <person name="Pepin K.H."/>
            <person name="Johnson M."/>
            <person name="Thiruvilangam P."/>
            <person name="Bhonagiri V."/>
            <person name="Nash W.E."/>
            <person name="Mardis E.R."/>
            <person name="Wilson R.K."/>
        </authorList>
    </citation>
    <scope>NUCLEOTIDE SEQUENCE [LARGE SCALE GENOMIC DNA]</scope>
    <source>
        <strain evidence="1 2">DSM 13279</strain>
    </source>
</reference>
<dbReference type="EMBL" id="ABXJ01000073">
    <property type="protein sequence ID" value="EEA90408.1"/>
    <property type="molecule type" value="Genomic_DNA"/>
</dbReference>